<dbReference type="Proteomes" id="UP000799441">
    <property type="component" value="Unassembled WGS sequence"/>
</dbReference>
<comment type="caution">
    <text evidence="2">The sequence shown here is derived from an EMBL/GenBank/DDBJ whole genome shotgun (WGS) entry which is preliminary data.</text>
</comment>
<dbReference type="EMBL" id="MU003809">
    <property type="protein sequence ID" value="KAF2719637.1"/>
    <property type="molecule type" value="Genomic_DNA"/>
</dbReference>
<dbReference type="AlphaFoldDB" id="A0A9P4UL08"/>
<evidence type="ECO:0000256" key="1">
    <source>
        <dbReference type="SAM" id="MobiDB-lite"/>
    </source>
</evidence>
<proteinExistence type="predicted"/>
<dbReference type="OrthoDB" id="5367448at2759"/>
<reference evidence="2" key="1">
    <citation type="journal article" date="2020" name="Stud. Mycol.">
        <title>101 Dothideomycetes genomes: a test case for predicting lifestyles and emergence of pathogens.</title>
        <authorList>
            <person name="Haridas S."/>
            <person name="Albert R."/>
            <person name="Binder M."/>
            <person name="Bloem J."/>
            <person name="Labutti K."/>
            <person name="Salamov A."/>
            <person name="Andreopoulos B."/>
            <person name="Baker S."/>
            <person name="Barry K."/>
            <person name="Bills G."/>
            <person name="Bluhm B."/>
            <person name="Cannon C."/>
            <person name="Castanera R."/>
            <person name="Culley D."/>
            <person name="Daum C."/>
            <person name="Ezra D."/>
            <person name="Gonzalez J."/>
            <person name="Henrissat B."/>
            <person name="Kuo A."/>
            <person name="Liang C."/>
            <person name="Lipzen A."/>
            <person name="Lutzoni F."/>
            <person name="Magnuson J."/>
            <person name="Mondo S."/>
            <person name="Nolan M."/>
            <person name="Ohm R."/>
            <person name="Pangilinan J."/>
            <person name="Park H.-J."/>
            <person name="Ramirez L."/>
            <person name="Alfaro M."/>
            <person name="Sun H."/>
            <person name="Tritt A."/>
            <person name="Yoshinaga Y."/>
            <person name="Zwiers L.-H."/>
            <person name="Turgeon B."/>
            <person name="Goodwin S."/>
            <person name="Spatafora J."/>
            <person name="Crous P."/>
            <person name="Grigoriev I."/>
        </authorList>
    </citation>
    <scope>NUCLEOTIDE SEQUENCE</scope>
    <source>
        <strain evidence="2">CBS 116435</strain>
    </source>
</reference>
<sequence length="273" mass="30002">MSTIAPPSLLRPVAPRALHIRTTPRPLGLAASRQVLRILEQFGEVEHFRSLKFGGGGAAGQAVVPNAALVIFREERAAEVVLRRSPVRFRVRAGPAEEAAEVEAEAEVEVEVQTHAPWGLRASVQVPQQEKKKTSLPGGQTRSISTASKLQSPTTTQRSKHIPHPMPRTSSRAGETIYQIEAGPAKFRFRDAVNQGHYHGSFPLDTKSAAQQDLAKKVPLVGLSCWNWKVQGKPWRVAQRERGRVGRRDGNANGKSLWEVWEEGLTRRGETGG</sequence>
<accession>A0A9P4UL08</accession>
<gene>
    <name evidence="2" type="ORF">K431DRAFT_272460</name>
</gene>
<keyword evidence="3" id="KW-1185">Reference proteome</keyword>
<evidence type="ECO:0000313" key="2">
    <source>
        <dbReference type="EMBL" id="KAF2719637.1"/>
    </source>
</evidence>
<evidence type="ECO:0000313" key="3">
    <source>
        <dbReference type="Proteomes" id="UP000799441"/>
    </source>
</evidence>
<feature type="region of interest" description="Disordered" evidence="1">
    <location>
        <begin position="121"/>
        <end position="171"/>
    </location>
</feature>
<name>A0A9P4UL08_9PEZI</name>
<protein>
    <submittedName>
        <fullName evidence="2">Uncharacterized protein</fullName>
    </submittedName>
</protein>
<feature type="compositionally biased region" description="Polar residues" evidence="1">
    <location>
        <begin position="137"/>
        <end position="157"/>
    </location>
</feature>
<organism evidence="2 3">
    <name type="scientific">Polychaeton citri CBS 116435</name>
    <dbReference type="NCBI Taxonomy" id="1314669"/>
    <lineage>
        <taxon>Eukaryota</taxon>
        <taxon>Fungi</taxon>
        <taxon>Dikarya</taxon>
        <taxon>Ascomycota</taxon>
        <taxon>Pezizomycotina</taxon>
        <taxon>Dothideomycetes</taxon>
        <taxon>Dothideomycetidae</taxon>
        <taxon>Capnodiales</taxon>
        <taxon>Capnodiaceae</taxon>
        <taxon>Polychaeton</taxon>
    </lineage>
</organism>